<keyword evidence="6" id="KW-0788">Thiol protease</keyword>
<dbReference type="Proteomes" id="UP001521184">
    <property type="component" value="Unassembled WGS sequence"/>
</dbReference>
<name>A0ABR3TXS6_9PEZI</name>
<dbReference type="InterPro" id="IPR022105">
    <property type="entry name" value="DUF3645"/>
</dbReference>
<feature type="domain" description="DUF3638" evidence="8">
    <location>
        <begin position="980"/>
        <end position="1203"/>
    </location>
</feature>
<keyword evidence="5" id="KW-0378">Hydrolase</keyword>
<dbReference type="Pfam" id="PF12359">
    <property type="entry name" value="DUF3645"/>
    <property type="match status" value="1"/>
</dbReference>
<sequence length="1878" mass="211520">MSRLVLCCVKRNAHSLTAAINSVWPGAAGAEERRYSPPEIVHSRSRQFIKLKVDHDGSARQQVLYYDPMEGGLFIDGKPLSQLPAEYRDNCILNELFGSQNIFTYPSFMPGMDYTMNFAPKGHQIHFGVLQKSLVIRARHRGRTLQLIPRDVFGGFEKLDLPASLVENCIHWLDLTTGVLEVRQKPDIWIQRDSNWIVDVRCRLARRRRVSLVDRGSHLFKRVASIFRGFEHPARLTVYQPEAQKGSLSVELRRLDLNFEVNENGRLYCRELQAEVDRDQDAGTWYGFESKIVLRDSRNPRQRRILVALGPLSWTRRGMHVAVHAENCGNYGIFTVNNVLGRLECPAEARLLLFKALLHAYTASIVPDPLTRRSGTEEALHCLRAGQNQPWMPFNPMIAQYLHLLARLTPKRVYYPLGRKAMQQIFWDNQLPTATKHDAFHSAVEAIQHKSASLSAFWLTEPIAASSPDAGSSHLRKRSGIRRSSFTRIDLNCVSLDGFRDVLYRSRDRQTQTDRRARVLESTTAINTWRANFPVIPNLALLLQGWPVLQARGDVAGGLLLTSILGADAATEWGSWLSFCRRARVAAKYPLCFTLGALAFQPAIDMNLVRILVAFAILEDLKELELPPWTSYRGFKHDEAPSAHYLLQLVVSSSTSCASGSAGAAGAHREHADADCQRFADFLASQWPQQLPSVDGAMEECFAFMDVPGAMSVVREDWTRLQRNAELSAWVTRVQSILNRLHIGTHTHVTVALSNDTNVILKSRRKRDVPCLEDLLSKLHTIPIPASGGVLGTTNPRSEDRRDSPLEHRSPVDEAYECLPPSSEVPQLENIIAEMTCSRSAVRKSYGRDLDLSLQALKAARRSSTSQRNHQSPPSRLKGSVEQAHESVMVHFEHISEALDAGDSRVAWLKHGGLWPCISPVTLLERLRTTAKAQLGDCMKRGLIKYGQSITALQQRLRIDDAWMRENANAAAEEAGNPGHETWDPTKYPDWLLIEIDGDFLIRPHQVDVALSTISPPSGSNSVLQLNMGQGKTSCIIPIIASVLADTQRLVRIVVPRALLVQTAQVLQARLGNLLGREVRSVPFSRRTSTAVESIDTFIDIHEDIMSRCGVILTLPENILSFKLSVTQRLLDGKHGEAGSMAKAQKWMDEVSRDILDECDFTLATRTQLIYPSGPQASLDGHPFRWQTAQALLELVRSHLEQLKEDFPRSIEVVDRESGGFPWLFFLRPDAESALIQRIADCIAGGRTRLLSLANCSQEDRNAVRRFIGNVQPQVDDEGRIEAIFTGESPLRKTVYLLRGLLAHGILILALKKRWNVQYGLHPLRDPVSVPYHAKGVPSDQAEWGHPDVAIVLTCLSFYFAGLSVAQLRECVLHILQADDPAGEYGLWAGTSTTLPRNLQEWSVLNVDDELQLHELWTHLRYNISVIGCFLNNFVFPIHAKQFRTQIHASGWDLPLRGRDELRSTPASKGKHVPLTTGFSGTNDNRYLLPLTIEQHDLSTLVHTNADVLTYLLQPRNRGYVLAASQEERFSEEALLRKMKDLEIRVLIDAGAQILEMDNLTLVKAWMRIDTQAKAALYFNLENKPYVLYRSGMQVPLLASSMLNNLSECLVYLDEAHTRGTDLKLPADARAAMRLRQLATTQSIVFFAPPEVHQGILDHSGRRSGEHPDSSHVLQWLLEQTCRGIEQLHPLYHSQGIDFYRRFEVSLRYPNHLVNKQHREAFVQEIRHVENQTLQDMYQPRWCSEAEPLVLKQASKATAAQLEKLKRHDDSPSKQNVGAVSSTALREVEQEREVAHEVEAVRKVQQPPCYKALPYGGLHADILHFEKTGKLKTQSDGYELLSDAIERTSTSRKHATGAVLFCHHIFVSRELFRTVELE</sequence>
<evidence type="ECO:0000256" key="6">
    <source>
        <dbReference type="ARBA" id="ARBA00022807"/>
    </source>
</evidence>
<keyword evidence="4" id="KW-0833">Ubl conjugation pathway</keyword>
<feature type="compositionally biased region" description="Basic and acidic residues" evidence="7">
    <location>
        <begin position="1763"/>
        <end position="1772"/>
    </location>
</feature>
<comment type="catalytic activity">
    <reaction evidence="1">
        <text>Thiol-dependent hydrolysis of ester, thioester, amide, peptide and isopeptide bonds formed by the C-terminal Gly of ubiquitin (a 76-residue protein attached to proteins as an intracellular targeting signal).</text>
        <dbReference type="EC" id="3.4.19.12"/>
    </reaction>
</comment>
<proteinExistence type="predicted"/>
<comment type="caution">
    <text evidence="10">The sequence shown here is derived from an EMBL/GenBank/DDBJ whole genome shotgun (WGS) entry which is preliminary data.</text>
</comment>
<keyword evidence="11" id="KW-1185">Reference proteome</keyword>
<evidence type="ECO:0000256" key="3">
    <source>
        <dbReference type="ARBA" id="ARBA00022670"/>
    </source>
</evidence>
<evidence type="ECO:0000313" key="10">
    <source>
        <dbReference type="EMBL" id="KAL1647080.1"/>
    </source>
</evidence>
<feature type="compositionally biased region" description="Polar residues" evidence="7">
    <location>
        <begin position="1773"/>
        <end position="1783"/>
    </location>
</feature>
<evidence type="ECO:0000256" key="1">
    <source>
        <dbReference type="ARBA" id="ARBA00000707"/>
    </source>
</evidence>
<feature type="region of interest" description="Disordered" evidence="7">
    <location>
        <begin position="786"/>
        <end position="820"/>
    </location>
</feature>
<protein>
    <recommendedName>
        <fullName evidence="2">ubiquitinyl hydrolase 1</fullName>
        <ecNumber evidence="2">3.4.19.12</ecNumber>
    </recommendedName>
</protein>
<dbReference type="EMBL" id="JAKEKT020000013">
    <property type="protein sequence ID" value="KAL1647080.1"/>
    <property type="molecule type" value="Genomic_DNA"/>
</dbReference>
<keyword evidence="3" id="KW-0645">Protease</keyword>
<accession>A0ABR3TXS6</accession>
<feature type="region of interest" description="Disordered" evidence="7">
    <location>
        <begin position="859"/>
        <end position="879"/>
    </location>
</feature>
<evidence type="ECO:0000259" key="8">
    <source>
        <dbReference type="Pfam" id="PF12340"/>
    </source>
</evidence>
<feature type="compositionally biased region" description="Polar residues" evidence="7">
    <location>
        <begin position="862"/>
        <end position="874"/>
    </location>
</feature>
<dbReference type="EC" id="3.4.19.12" evidence="2"/>
<evidence type="ECO:0000256" key="2">
    <source>
        <dbReference type="ARBA" id="ARBA00012759"/>
    </source>
</evidence>
<dbReference type="InterPro" id="IPR022099">
    <property type="entry name" value="DUF3638"/>
</dbReference>
<evidence type="ECO:0000313" key="11">
    <source>
        <dbReference type="Proteomes" id="UP001521184"/>
    </source>
</evidence>
<feature type="domain" description="DUF3645" evidence="9">
    <location>
        <begin position="1322"/>
        <end position="1354"/>
    </location>
</feature>
<evidence type="ECO:0000256" key="4">
    <source>
        <dbReference type="ARBA" id="ARBA00022786"/>
    </source>
</evidence>
<dbReference type="InterPro" id="IPR027417">
    <property type="entry name" value="P-loop_NTPase"/>
</dbReference>
<dbReference type="InterPro" id="IPR051346">
    <property type="entry name" value="OTU_Deubiquitinase"/>
</dbReference>
<dbReference type="Gene3D" id="3.40.50.300">
    <property type="entry name" value="P-loop containing nucleotide triphosphate hydrolases"/>
    <property type="match status" value="1"/>
</dbReference>
<reference evidence="10 11" key="1">
    <citation type="journal article" date="2023" name="Plant Dis.">
        <title>First Report of Diplodia intermedia Causing Canker and Dieback Diseases on Apple Trees in Canada.</title>
        <authorList>
            <person name="Ellouze W."/>
            <person name="Ilyukhin E."/>
            <person name="Sulman M."/>
            <person name="Ali S."/>
        </authorList>
    </citation>
    <scope>NUCLEOTIDE SEQUENCE [LARGE SCALE GENOMIC DNA]</scope>
    <source>
        <strain evidence="10 11">M45-28</strain>
    </source>
</reference>
<organism evidence="10 11">
    <name type="scientific">Diplodia intermedia</name>
    <dbReference type="NCBI Taxonomy" id="856260"/>
    <lineage>
        <taxon>Eukaryota</taxon>
        <taxon>Fungi</taxon>
        <taxon>Dikarya</taxon>
        <taxon>Ascomycota</taxon>
        <taxon>Pezizomycotina</taxon>
        <taxon>Dothideomycetes</taxon>
        <taxon>Dothideomycetes incertae sedis</taxon>
        <taxon>Botryosphaeriales</taxon>
        <taxon>Botryosphaeriaceae</taxon>
        <taxon>Diplodia</taxon>
    </lineage>
</organism>
<feature type="compositionally biased region" description="Basic and acidic residues" evidence="7">
    <location>
        <begin position="797"/>
        <end position="812"/>
    </location>
</feature>
<feature type="region of interest" description="Disordered" evidence="7">
    <location>
        <begin position="1761"/>
        <end position="1783"/>
    </location>
</feature>
<dbReference type="PANTHER" id="PTHR13367">
    <property type="entry name" value="UBIQUITIN THIOESTERASE"/>
    <property type="match status" value="1"/>
</dbReference>
<dbReference type="Pfam" id="PF12340">
    <property type="entry name" value="DUF3638"/>
    <property type="match status" value="1"/>
</dbReference>
<evidence type="ECO:0000256" key="5">
    <source>
        <dbReference type="ARBA" id="ARBA00022801"/>
    </source>
</evidence>
<dbReference type="PANTHER" id="PTHR13367:SF33">
    <property type="entry name" value="P-LOOP CONTAINING NUCLEOSIDE TRIPHOSPHATE HYDROLASE PROTEIN"/>
    <property type="match status" value="1"/>
</dbReference>
<evidence type="ECO:0000259" key="9">
    <source>
        <dbReference type="Pfam" id="PF12359"/>
    </source>
</evidence>
<evidence type="ECO:0000256" key="7">
    <source>
        <dbReference type="SAM" id="MobiDB-lite"/>
    </source>
</evidence>
<gene>
    <name evidence="10" type="ORF">SLS58_002850</name>
</gene>
<dbReference type="SUPFAM" id="SSF52540">
    <property type="entry name" value="P-loop containing nucleoside triphosphate hydrolases"/>
    <property type="match status" value="1"/>
</dbReference>